<dbReference type="PANTHER" id="PTHR43433:SF5">
    <property type="entry name" value="AB HYDROLASE-1 DOMAIN-CONTAINING PROTEIN"/>
    <property type="match status" value="1"/>
</dbReference>
<dbReference type="RefSeq" id="WP_125001412.1">
    <property type="nucleotide sequence ID" value="NZ_RQXT01000024.1"/>
</dbReference>
<dbReference type="Pfam" id="PF00561">
    <property type="entry name" value="Abhydrolase_1"/>
    <property type="match status" value="1"/>
</dbReference>
<name>A0A3P3FIN4_9HYPH</name>
<dbReference type="Proteomes" id="UP000273786">
    <property type="component" value="Unassembled WGS sequence"/>
</dbReference>
<sequence>MTHTFNQAPHFRALFRDTPTRSVDVGGTAFVYRELGPRTGVPVILLNHLGAQLDNFDPRIVDGLAATRWVITVDNRGIGASGGKTPSTIPEMARDAVAFIRALGIEEVDLFGFSLGGFVAQDIVLTEPRLVRKLILAGTGPAGGEGIDKVTPLTIVDMIKGWLTFRDPKYYLFFTRTPNGRRAANAFLDRLKERRTNRDKAISLRALSAQFKAIKAYGLQAPQDLSAIRIPTLVANGDQDRMVPSSNTYDLARRIPRAHLVIYPDAGHGGVFQNYTDFVPKAVSFLEA</sequence>
<dbReference type="AlphaFoldDB" id="A0A3P3FIN4"/>
<dbReference type="InterPro" id="IPR029058">
    <property type="entry name" value="AB_hydrolase_fold"/>
</dbReference>
<dbReference type="PANTHER" id="PTHR43433">
    <property type="entry name" value="HYDROLASE, ALPHA/BETA FOLD FAMILY PROTEIN"/>
    <property type="match status" value="1"/>
</dbReference>
<dbReference type="SUPFAM" id="SSF53474">
    <property type="entry name" value="alpha/beta-Hydrolases"/>
    <property type="match status" value="1"/>
</dbReference>
<keyword evidence="2" id="KW-0378">Hydrolase</keyword>
<keyword evidence="3" id="KW-1185">Reference proteome</keyword>
<dbReference type="InterPro" id="IPR000073">
    <property type="entry name" value="AB_hydrolase_1"/>
</dbReference>
<dbReference type="GO" id="GO:0016787">
    <property type="term" value="F:hydrolase activity"/>
    <property type="evidence" value="ECO:0007669"/>
    <property type="project" value="UniProtKB-KW"/>
</dbReference>
<reference evidence="2 3" key="1">
    <citation type="submission" date="2018-11" db="EMBL/GenBank/DDBJ databases">
        <title>the genome of Mesorhizobium tamadayense DSM 28320.</title>
        <authorList>
            <person name="Gao J."/>
        </authorList>
    </citation>
    <scope>NUCLEOTIDE SEQUENCE [LARGE SCALE GENOMIC DNA]</scope>
    <source>
        <strain evidence="2 3">DSM 28320</strain>
    </source>
</reference>
<protein>
    <submittedName>
        <fullName evidence="2">Alpha/beta hydrolase</fullName>
    </submittedName>
</protein>
<evidence type="ECO:0000313" key="3">
    <source>
        <dbReference type="Proteomes" id="UP000273786"/>
    </source>
</evidence>
<dbReference type="InterPro" id="IPR050471">
    <property type="entry name" value="AB_hydrolase"/>
</dbReference>
<gene>
    <name evidence="2" type="ORF">EH240_19375</name>
</gene>
<dbReference type="EMBL" id="RQXT01000024">
    <property type="protein sequence ID" value="RRH98433.1"/>
    <property type="molecule type" value="Genomic_DNA"/>
</dbReference>
<organism evidence="2 3">
    <name type="scientific">Mesorhizobium tamadayense</name>
    <dbReference type="NCBI Taxonomy" id="425306"/>
    <lineage>
        <taxon>Bacteria</taxon>
        <taxon>Pseudomonadati</taxon>
        <taxon>Pseudomonadota</taxon>
        <taxon>Alphaproteobacteria</taxon>
        <taxon>Hyphomicrobiales</taxon>
        <taxon>Phyllobacteriaceae</taxon>
        <taxon>Mesorhizobium</taxon>
    </lineage>
</organism>
<feature type="domain" description="AB hydrolase-1" evidence="1">
    <location>
        <begin position="42"/>
        <end position="274"/>
    </location>
</feature>
<dbReference type="PRINTS" id="PR00111">
    <property type="entry name" value="ABHYDROLASE"/>
</dbReference>
<dbReference type="Gene3D" id="3.40.50.1820">
    <property type="entry name" value="alpha/beta hydrolase"/>
    <property type="match status" value="1"/>
</dbReference>
<evidence type="ECO:0000259" key="1">
    <source>
        <dbReference type="Pfam" id="PF00561"/>
    </source>
</evidence>
<proteinExistence type="predicted"/>
<accession>A0A3P3FIN4</accession>
<evidence type="ECO:0000313" key="2">
    <source>
        <dbReference type="EMBL" id="RRH98433.1"/>
    </source>
</evidence>
<dbReference type="OrthoDB" id="7958481at2"/>
<comment type="caution">
    <text evidence="2">The sequence shown here is derived from an EMBL/GenBank/DDBJ whole genome shotgun (WGS) entry which is preliminary data.</text>
</comment>